<evidence type="ECO:0000256" key="9">
    <source>
        <dbReference type="SAM" id="Coils"/>
    </source>
</evidence>
<dbReference type="GO" id="GO:0006355">
    <property type="term" value="P:regulation of DNA-templated transcription"/>
    <property type="evidence" value="ECO:0007669"/>
    <property type="project" value="InterPro"/>
</dbReference>
<evidence type="ECO:0000256" key="1">
    <source>
        <dbReference type="ARBA" id="ARBA00000085"/>
    </source>
</evidence>
<evidence type="ECO:0000256" key="6">
    <source>
        <dbReference type="ARBA" id="ARBA00022777"/>
    </source>
</evidence>
<dbReference type="Gene3D" id="1.10.287.130">
    <property type="match status" value="1"/>
</dbReference>
<dbReference type="Pfam" id="PF00989">
    <property type="entry name" value="PAS"/>
    <property type="match status" value="1"/>
</dbReference>
<dbReference type="Pfam" id="PF02518">
    <property type="entry name" value="HATPase_c"/>
    <property type="match status" value="1"/>
</dbReference>
<dbReference type="PROSITE" id="PS50112">
    <property type="entry name" value="PAS"/>
    <property type="match status" value="1"/>
</dbReference>
<dbReference type="Gene3D" id="3.30.450.20">
    <property type="entry name" value="PAS domain"/>
    <property type="match status" value="1"/>
</dbReference>
<feature type="region of interest" description="Disordered" evidence="10">
    <location>
        <begin position="834"/>
        <end position="854"/>
    </location>
</feature>
<dbReference type="PRINTS" id="PR00344">
    <property type="entry name" value="BCTRLSENSOR"/>
</dbReference>
<dbReference type="OrthoDB" id="1931120at2"/>
<dbReference type="Proteomes" id="UP000238326">
    <property type="component" value="Unassembled WGS sequence"/>
</dbReference>
<dbReference type="SUPFAM" id="SSF47384">
    <property type="entry name" value="Homodimeric domain of signal transducing histidine kinase"/>
    <property type="match status" value="1"/>
</dbReference>
<dbReference type="InterPro" id="IPR004358">
    <property type="entry name" value="Sig_transdc_His_kin-like_C"/>
</dbReference>
<name>A0A2S9KJK1_9BURK</name>
<keyword evidence="9" id="KW-0175">Coiled coil</keyword>
<evidence type="ECO:0000256" key="5">
    <source>
        <dbReference type="ARBA" id="ARBA00022741"/>
    </source>
</evidence>
<dbReference type="SMART" id="SM00086">
    <property type="entry name" value="PAC"/>
    <property type="match status" value="1"/>
</dbReference>
<dbReference type="InterPro" id="IPR000014">
    <property type="entry name" value="PAS"/>
</dbReference>
<keyword evidence="4" id="KW-0808">Transferase</keyword>
<dbReference type="EC" id="2.7.13.3" evidence="2"/>
<keyword evidence="3" id="KW-0597">Phosphoprotein</keyword>
<keyword evidence="16" id="KW-1185">Reference proteome</keyword>
<dbReference type="GO" id="GO:0000155">
    <property type="term" value="F:phosphorelay sensor kinase activity"/>
    <property type="evidence" value="ECO:0007669"/>
    <property type="project" value="InterPro"/>
</dbReference>
<dbReference type="NCBIfam" id="TIGR00229">
    <property type="entry name" value="sensory_box"/>
    <property type="match status" value="1"/>
</dbReference>
<dbReference type="InterPro" id="IPR003661">
    <property type="entry name" value="HisK_dim/P_dom"/>
</dbReference>
<dbReference type="InterPro" id="IPR000700">
    <property type="entry name" value="PAS-assoc_C"/>
</dbReference>
<evidence type="ECO:0000259" key="14">
    <source>
        <dbReference type="PROSITE" id="PS50113"/>
    </source>
</evidence>
<evidence type="ECO:0000256" key="3">
    <source>
        <dbReference type="ARBA" id="ARBA00022553"/>
    </source>
</evidence>
<keyword evidence="11" id="KW-0472">Membrane</keyword>
<evidence type="ECO:0000256" key="8">
    <source>
        <dbReference type="ARBA" id="ARBA00023012"/>
    </source>
</evidence>
<keyword evidence="8" id="KW-0902">Two-component regulatory system</keyword>
<dbReference type="CDD" id="cd00082">
    <property type="entry name" value="HisKA"/>
    <property type="match status" value="1"/>
</dbReference>
<dbReference type="CDD" id="cd00130">
    <property type="entry name" value="PAS"/>
    <property type="match status" value="1"/>
</dbReference>
<dbReference type="SUPFAM" id="SSF55785">
    <property type="entry name" value="PYP-like sensor domain (PAS domain)"/>
    <property type="match status" value="2"/>
</dbReference>
<evidence type="ECO:0000256" key="4">
    <source>
        <dbReference type="ARBA" id="ARBA00022679"/>
    </source>
</evidence>
<dbReference type="Gene3D" id="3.30.565.10">
    <property type="entry name" value="Histidine kinase-like ATPase, C-terminal domain"/>
    <property type="match status" value="1"/>
</dbReference>
<dbReference type="EMBL" id="PVLR01000001">
    <property type="protein sequence ID" value="PRD70535.1"/>
    <property type="molecule type" value="Genomic_DNA"/>
</dbReference>
<evidence type="ECO:0000313" key="16">
    <source>
        <dbReference type="Proteomes" id="UP000238326"/>
    </source>
</evidence>
<dbReference type="RefSeq" id="WP_105727901.1">
    <property type="nucleotide sequence ID" value="NZ_PVLR01000001.1"/>
</dbReference>
<dbReference type="InterPro" id="IPR003594">
    <property type="entry name" value="HATPase_dom"/>
</dbReference>
<evidence type="ECO:0000256" key="10">
    <source>
        <dbReference type="SAM" id="MobiDB-lite"/>
    </source>
</evidence>
<evidence type="ECO:0000259" key="13">
    <source>
        <dbReference type="PROSITE" id="PS50112"/>
    </source>
</evidence>
<keyword evidence="7" id="KW-0067">ATP-binding</keyword>
<proteinExistence type="predicted"/>
<dbReference type="PANTHER" id="PTHR43065">
    <property type="entry name" value="SENSOR HISTIDINE KINASE"/>
    <property type="match status" value="1"/>
</dbReference>
<dbReference type="InterPro" id="IPR036890">
    <property type="entry name" value="HATPase_C_sf"/>
</dbReference>
<organism evidence="15 16">
    <name type="scientific">Malikia spinosa</name>
    <dbReference type="NCBI Taxonomy" id="86180"/>
    <lineage>
        <taxon>Bacteria</taxon>
        <taxon>Pseudomonadati</taxon>
        <taxon>Pseudomonadota</taxon>
        <taxon>Betaproteobacteria</taxon>
        <taxon>Burkholderiales</taxon>
        <taxon>Comamonadaceae</taxon>
        <taxon>Malikia</taxon>
    </lineage>
</organism>
<keyword evidence="5" id="KW-0547">Nucleotide-binding</keyword>
<dbReference type="Pfam" id="PF00512">
    <property type="entry name" value="HisKA"/>
    <property type="match status" value="1"/>
</dbReference>
<dbReference type="PROSITE" id="PS50109">
    <property type="entry name" value="HIS_KIN"/>
    <property type="match status" value="1"/>
</dbReference>
<evidence type="ECO:0000256" key="2">
    <source>
        <dbReference type="ARBA" id="ARBA00012438"/>
    </source>
</evidence>
<dbReference type="InterPro" id="IPR013767">
    <property type="entry name" value="PAS_fold"/>
</dbReference>
<keyword evidence="11" id="KW-0812">Transmembrane</keyword>
<keyword evidence="11" id="KW-1133">Transmembrane helix</keyword>
<evidence type="ECO:0000259" key="12">
    <source>
        <dbReference type="PROSITE" id="PS50109"/>
    </source>
</evidence>
<feature type="domain" description="PAS" evidence="13">
    <location>
        <begin position="324"/>
        <end position="396"/>
    </location>
</feature>
<dbReference type="SMART" id="SM01079">
    <property type="entry name" value="CHASE"/>
    <property type="match status" value="1"/>
</dbReference>
<dbReference type="PROSITE" id="PS50113">
    <property type="entry name" value="PAC"/>
    <property type="match status" value="1"/>
</dbReference>
<accession>A0A2S9KJK1</accession>
<dbReference type="InterPro" id="IPR036097">
    <property type="entry name" value="HisK_dim/P_sf"/>
</dbReference>
<protein>
    <recommendedName>
        <fullName evidence="2">histidine kinase</fullName>
        <ecNumber evidence="2">2.7.13.3</ecNumber>
    </recommendedName>
</protein>
<comment type="catalytic activity">
    <reaction evidence="1">
        <text>ATP + protein L-histidine = ADP + protein N-phospho-L-histidine.</text>
        <dbReference type="EC" id="2.7.13.3"/>
    </reaction>
</comment>
<comment type="caution">
    <text evidence="15">The sequence shown here is derived from an EMBL/GenBank/DDBJ whole genome shotgun (WGS) entry which is preliminary data.</text>
</comment>
<dbReference type="InterPro" id="IPR035965">
    <property type="entry name" value="PAS-like_dom_sf"/>
</dbReference>
<dbReference type="AlphaFoldDB" id="A0A2S9KJK1"/>
<evidence type="ECO:0000313" key="15">
    <source>
        <dbReference type="EMBL" id="PRD70535.1"/>
    </source>
</evidence>
<dbReference type="PANTHER" id="PTHR43065:SF10">
    <property type="entry name" value="PEROXIDE STRESS-ACTIVATED HISTIDINE KINASE MAK3"/>
    <property type="match status" value="1"/>
</dbReference>
<feature type="domain" description="Histidine kinase" evidence="12">
    <location>
        <begin position="608"/>
        <end position="833"/>
    </location>
</feature>
<dbReference type="SMART" id="SM00387">
    <property type="entry name" value="HATPase_c"/>
    <property type="match status" value="1"/>
</dbReference>
<feature type="transmembrane region" description="Helical" evidence="11">
    <location>
        <begin position="33"/>
        <end position="56"/>
    </location>
</feature>
<evidence type="ECO:0000256" key="11">
    <source>
        <dbReference type="SAM" id="Phobius"/>
    </source>
</evidence>
<dbReference type="SUPFAM" id="SSF55874">
    <property type="entry name" value="ATPase domain of HSP90 chaperone/DNA topoisomerase II/histidine kinase"/>
    <property type="match status" value="1"/>
</dbReference>
<reference evidence="15 16" key="1">
    <citation type="submission" date="2018-03" db="EMBL/GenBank/DDBJ databases">
        <title>Comparative genomics illustrates the genes involved in a hyperalkaliphilic mechanisms of Serpentinomonas isolated from highly-alkaline calcium-rich serpentinized springs.</title>
        <authorList>
            <person name="Suzuki S."/>
            <person name="Ishii S."/>
            <person name="Walworth N."/>
            <person name="Bird L."/>
            <person name="Kuenen J.G."/>
            <person name="Nealson K.H."/>
        </authorList>
    </citation>
    <scope>NUCLEOTIDE SEQUENCE [LARGE SCALE GENOMIC DNA]</scope>
    <source>
        <strain evidence="15 16">83</strain>
    </source>
</reference>
<dbReference type="InterPro" id="IPR006189">
    <property type="entry name" value="CHASE_dom"/>
</dbReference>
<feature type="domain" description="PAC" evidence="14">
    <location>
        <begin position="400"/>
        <end position="452"/>
    </location>
</feature>
<dbReference type="InterPro" id="IPR005467">
    <property type="entry name" value="His_kinase_dom"/>
</dbReference>
<evidence type="ECO:0000256" key="7">
    <source>
        <dbReference type="ARBA" id="ARBA00022840"/>
    </source>
</evidence>
<feature type="coiled-coil region" evidence="9">
    <location>
        <begin position="58"/>
        <end position="100"/>
    </location>
</feature>
<dbReference type="SMART" id="SM00091">
    <property type="entry name" value="PAS"/>
    <property type="match status" value="1"/>
</dbReference>
<dbReference type="InterPro" id="IPR001610">
    <property type="entry name" value="PAC"/>
</dbReference>
<dbReference type="SMART" id="SM00388">
    <property type="entry name" value="HisKA"/>
    <property type="match status" value="1"/>
</dbReference>
<gene>
    <name evidence="15" type="ORF">C6P61_00165</name>
</gene>
<sequence>MSIANNPTTSAPSLLASWRRWWRSLPPLRQDRIATFGPAVSVIVFLAAIAAAMIYFQLEEYEREREAVMRDVEYAQLQLRQRLQDRKQQLLAVAQDLSQRKSGAFEFEFQGEILISQYPELSTLSWIGAQGEVIASRLAPDAPETPDHEARNRLSHPARLAAFEQARRQLTPVFLHANFGRQEGPALLLALPLARRDLFQGMVLAEFSYEELLRQAVPKATLARYAVALVDEQGERLAGVKQDSKRAMLHRLPWAMEPPAYRVTLSPQDGRLTLQAQAYRTSQDGPGRALFWTLGALSLLTVWMLLANWRHSRRRIQAQQALLTETNFRRAMENSMLTGMRALDLEGRITYVNPAFCRMTGWTEEDLVNTGPPYRYWPEEDHETLWKILYEELHGRYSPSGFEMRLRRKDGSLFNARMYISPLIAPDGHQTGWMTSITDITEPKRVREELSASYERFATVLDSLDTAISVAPLGSVELLFANKMYRNWLGQRGDGHRQLLDLACIAPRSAQAQQEAAVAEAEPEPGDEAPAFGGNGNNGGSAEIWLPELEKWLEVRTRYLTWVDGRMAQMVIASDITARRHAEELGAQQAERAQTASRLITMGEMASSVAHELNQPLTAINNYCSGIISRLKRQQINEEELLGALEKTIKQAQRAGQIIQRIRAFVKRSEPNVTLSDVAQMVGNATELAEIELRRHQIRLNCYLAARMPALMVDPILIEQVLINLIKNGGESIQQAQRPPVMRHVELRVSQRQVEQQAVVEFCVQDTGQGVPPEMLERIYEAFYSTKAEGMGIGLKLCRSIVEAHHGRLQARNLYNPDGIVGCEFSFWIPVTEPPRSDAETTTPAPPAGLIAKE</sequence>
<dbReference type="GO" id="GO:0005524">
    <property type="term" value="F:ATP binding"/>
    <property type="evidence" value="ECO:0007669"/>
    <property type="project" value="UniProtKB-KW"/>
</dbReference>
<keyword evidence="6 15" id="KW-0418">Kinase</keyword>